<dbReference type="GO" id="GO:0046820">
    <property type="term" value="F:4-amino-4-deoxychorismate synthase activity"/>
    <property type="evidence" value="ECO:0007669"/>
    <property type="project" value="UniProtKB-EC"/>
</dbReference>
<dbReference type="SUPFAM" id="SSF56322">
    <property type="entry name" value="ADC synthase"/>
    <property type="match status" value="1"/>
</dbReference>
<evidence type="ECO:0000259" key="1">
    <source>
        <dbReference type="Pfam" id="PF00425"/>
    </source>
</evidence>
<dbReference type="Proteomes" id="UP000182057">
    <property type="component" value="Unassembled WGS sequence"/>
</dbReference>
<dbReference type="EMBL" id="FMMM01000012">
    <property type="protein sequence ID" value="SCQ17741.1"/>
    <property type="molecule type" value="Genomic_DNA"/>
</dbReference>
<dbReference type="EC" id="2.6.1.85" evidence="2"/>
<dbReference type="AlphaFoldDB" id="A0A1D3UCD0"/>
<dbReference type="PANTHER" id="PTHR11236">
    <property type="entry name" value="AMINOBENZOATE/ANTHRANILATE SYNTHASE"/>
    <property type="match status" value="1"/>
</dbReference>
<name>A0A1D3UCD0_TANFO</name>
<accession>A0A1D3UCD0</accession>
<organism evidence="2 3">
    <name type="scientific">Tannerella forsythia</name>
    <name type="common">Bacteroides forsythus</name>
    <dbReference type="NCBI Taxonomy" id="28112"/>
    <lineage>
        <taxon>Bacteria</taxon>
        <taxon>Pseudomonadati</taxon>
        <taxon>Bacteroidota</taxon>
        <taxon>Bacteroidia</taxon>
        <taxon>Bacteroidales</taxon>
        <taxon>Tannerellaceae</taxon>
        <taxon>Tannerella</taxon>
    </lineage>
</organism>
<dbReference type="PANTHER" id="PTHR11236:SF50">
    <property type="entry name" value="AMINODEOXYCHORISMATE SYNTHASE COMPONENT 1"/>
    <property type="match status" value="1"/>
</dbReference>
<reference evidence="2 3" key="1">
    <citation type="submission" date="2016-09" db="EMBL/GenBank/DDBJ databases">
        <authorList>
            <person name="Capua I."/>
            <person name="De Benedictis P."/>
            <person name="Joannis T."/>
            <person name="Lombin L.H."/>
            <person name="Cattoli G."/>
        </authorList>
    </citation>
    <scope>NUCLEOTIDE SEQUENCE [LARGE SCALE GENOMIC DNA]</scope>
    <source>
        <strain evidence="2 3">UB20</strain>
    </source>
</reference>
<dbReference type="RefSeq" id="WP_074449261.1">
    <property type="nucleotide sequence ID" value="NZ_FMMM01000012.1"/>
</dbReference>
<dbReference type="OrthoDB" id="9803598at2"/>
<dbReference type="PRINTS" id="PR00095">
    <property type="entry name" value="ANTSNTHASEI"/>
</dbReference>
<dbReference type="GO" id="GO:0000162">
    <property type="term" value="P:L-tryptophan biosynthetic process"/>
    <property type="evidence" value="ECO:0007669"/>
    <property type="project" value="TreeGrafter"/>
</dbReference>
<keyword evidence="2" id="KW-0808">Transferase</keyword>
<dbReference type="NCBIfam" id="NF005486">
    <property type="entry name" value="PRK07093.1"/>
    <property type="match status" value="1"/>
</dbReference>
<gene>
    <name evidence="2" type="primary">pabB</name>
    <name evidence="2" type="ORF">TFUB20_00109</name>
</gene>
<proteinExistence type="predicted"/>
<dbReference type="Gene3D" id="3.60.120.10">
    <property type="entry name" value="Anthranilate synthase"/>
    <property type="match status" value="1"/>
</dbReference>
<dbReference type="InterPro" id="IPR019999">
    <property type="entry name" value="Anth_synth_I-like"/>
</dbReference>
<keyword evidence="2" id="KW-0032">Aminotransferase</keyword>
<sequence length="323" mass="36581">MKKEAEEVIRMMNQAGAEGSPFVFGLDFELCRGFFIPNPFEQQEVLFDFHGFSNCRPRATTSSSYRFNKYPETQAEYARRFSIIREGLLRGDSFLTNLTVQTPIETDLSPEEIFHRSDTLYKVYVPGTFVCFSPERFVKIEKSVISSNPMKGTIDAHIPDAETKILSDYKELSEHYTIVDLIRNDLSMVASLVRVERFRYIDRIETSNGPILEVSSEIKGDLPSDWKNRLGEIIRTLLPAGSISGAPKEATLKLIRKAEAAPRGFYTGVSGYFDGKSFDSAVLIRFIDLESSPYVYRSGGGITVNSSLKDEYDEVVKKVYLPF</sequence>
<evidence type="ECO:0000313" key="2">
    <source>
        <dbReference type="EMBL" id="SCQ17741.1"/>
    </source>
</evidence>
<feature type="domain" description="Chorismate-utilising enzyme C-terminal" evidence="1">
    <location>
        <begin position="74"/>
        <end position="318"/>
    </location>
</feature>
<dbReference type="Pfam" id="PF00425">
    <property type="entry name" value="Chorismate_bind"/>
    <property type="match status" value="1"/>
</dbReference>
<protein>
    <submittedName>
        <fullName evidence="2">Aminodeoxychorismate synthase component 1</fullName>
        <ecNumber evidence="2">2.6.1.85</ecNumber>
    </submittedName>
</protein>
<dbReference type="InterPro" id="IPR005801">
    <property type="entry name" value="ADC_synthase"/>
</dbReference>
<evidence type="ECO:0000313" key="3">
    <source>
        <dbReference type="Proteomes" id="UP000182057"/>
    </source>
</evidence>
<dbReference type="InterPro" id="IPR015890">
    <property type="entry name" value="Chorismate_C"/>
</dbReference>